<dbReference type="STRING" id="1452487.AVW16_05115"/>
<dbReference type="PANTHER" id="PTHR36922:SF1">
    <property type="entry name" value="DUF1993 DOMAIN-CONTAINING PROTEIN"/>
    <property type="match status" value="1"/>
</dbReference>
<dbReference type="OrthoDB" id="338237at2"/>
<evidence type="ECO:0008006" key="3">
    <source>
        <dbReference type="Google" id="ProtNLM"/>
    </source>
</evidence>
<dbReference type="InterPro" id="IPR018531">
    <property type="entry name" value="DUF1993"/>
</dbReference>
<gene>
    <name evidence="1" type="ORF">AVW16_05115</name>
</gene>
<sequence>MSVSMYQASIPGLIRSLESLAAILDKAERYAAERGIEPAALLGARLAPDMFPLLRQVQIVSDTAKGCAARLAGIEVPGYPDDETGFAELRERLARTAAFLRGVTPAQLDGSETREVVLKMRSGELTFTGLDYLFQFVLPNFYFHFTTAYDILRHNGLAIGKRDYLGQA</sequence>
<dbReference type="PANTHER" id="PTHR36922">
    <property type="entry name" value="BLL2446 PROTEIN"/>
    <property type="match status" value="1"/>
</dbReference>
<dbReference type="EMBL" id="LQQU01000003">
    <property type="protein sequence ID" value="KZE35154.1"/>
    <property type="molecule type" value="Genomic_DNA"/>
</dbReference>
<dbReference type="AlphaFoldDB" id="A0A165G5E5"/>
<proteinExistence type="predicted"/>
<protein>
    <recommendedName>
        <fullName evidence="3">DUF1993 domain-containing protein</fullName>
    </recommendedName>
</protein>
<reference evidence="2" key="1">
    <citation type="submission" date="2016-01" db="EMBL/GenBank/DDBJ databases">
        <title>Draft genome of Chromobacterium sp. F49.</title>
        <authorList>
            <person name="Hong K.W."/>
        </authorList>
    </citation>
    <scope>NUCLEOTIDE SEQUENCE [LARGE SCALE GENOMIC DNA]</scope>
    <source>
        <strain evidence="2">CN10</strain>
    </source>
</reference>
<comment type="caution">
    <text evidence="1">The sequence shown here is derived from an EMBL/GenBank/DDBJ whole genome shotgun (WGS) entry which is preliminary data.</text>
</comment>
<dbReference type="Pfam" id="PF09351">
    <property type="entry name" value="DUF1993"/>
    <property type="match status" value="1"/>
</dbReference>
<dbReference type="Proteomes" id="UP000076625">
    <property type="component" value="Unassembled WGS sequence"/>
</dbReference>
<name>A0A165G5E5_9NEIS</name>
<dbReference type="Gene3D" id="1.20.120.450">
    <property type="entry name" value="dinb family like domain"/>
    <property type="match status" value="1"/>
</dbReference>
<dbReference type="InterPro" id="IPR034660">
    <property type="entry name" value="DinB/YfiT-like"/>
</dbReference>
<dbReference type="SUPFAM" id="SSF109854">
    <property type="entry name" value="DinB/YfiT-like putative metalloenzymes"/>
    <property type="match status" value="1"/>
</dbReference>
<keyword evidence="2" id="KW-1185">Reference proteome</keyword>
<accession>A0A165G5E5</accession>
<organism evidence="1 2">
    <name type="scientific">Crenobacter luteus</name>
    <dbReference type="NCBI Taxonomy" id="1452487"/>
    <lineage>
        <taxon>Bacteria</taxon>
        <taxon>Pseudomonadati</taxon>
        <taxon>Pseudomonadota</taxon>
        <taxon>Betaproteobacteria</taxon>
        <taxon>Neisseriales</taxon>
        <taxon>Neisseriaceae</taxon>
        <taxon>Crenobacter</taxon>
    </lineage>
</organism>
<evidence type="ECO:0000313" key="1">
    <source>
        <dbReference type="EMBL" id="KZE35154.1"/>
    </source>
</evidence>
<evidence type="ECO:0000313" key="2">
    <source>
        <dbReference type="Proteomes" id="UP000076625"/>
    </source>
</evidence>
<dbReference type="RefSeq" id="WP_066609611.1">
    <property type="nucleotide sequence ID" value="NZ_LQQU01000003.1"/>
</dbReference>